<dbReference type="AlphaFoldDB" id="A0A814SVS8"/>
<organism evidence="1 2">
    <name type="scientific">Brachionus calyciflorus</name>
    <dbReference type="NCBI Taxonomy" id="104777"/>
    <lineage>
        <taxon>Eukaryota</taxon>
        <taxon>Metazoa</taxon>
        <taxon>Spiralia</taxon>
        <taxon>Gnathifera</taxon>
        <taxon>Rotifera</taxon>
        <taxon>Eurotatoria</taxon>
        <taxon>Monogononta</taxon>
        <taxon>Pseudotrocha</taxon>
        <taxon>Ploima</taxon>
        <taxon>Brachionidae</taxon>
        <taxon>Brachionus</taxon>
    </lineage>
</organism>
<sequence>MNKKKNFNKQLESVNIFSPLTTRSGKIRSLYSTDDIVASDNFYKNRNLTRSESMDFLCNVDFDKTIVVENNDLNEETFIIDKITDEVVGDFEEGEKSESDNDSIFLESDSSSHLIDFTYIDVEYDQYDRSKLLIVPTNKNKPKLCDHEYGLAKKENYKLEVYKDFQRLKVLPFVPPREIYIAFELIKKNSPLELNRMIEYFENYYIGK</sequence>
<comment type="caution">
    <text evidence="1">The sequence shown here is derived from an EMBL/GenBank/DDBJ whole genome shotgun (WGS) entry which is preliminary data.</text>
</comment>
<evidence type="ECO:0000313" key="2">
    <source>
        <dbReference type="Proteomes" id="UP000663879"/>
    </source>
</evidence>
<gene>
    <name evidence="1" type="ORF">OXX778_LOCUS23310</name>
</gene>
<name>A0A814SVS8_9BILA</name>
<dbReference type="EMBL" id="CAJNOC010012058">
    <property type="protein sequence ID" value="CAF1151683.1"/>
    <property type="molecule type" value="Genomic_DNA"/>
</dbReference>
<dbReference type="Proteomes" id="UP000663879">
    <property type="component" value="Unassembled WGS sequence"/>
</dbReference>
<keyword evidence="2" id="KW-1185">Reference proteome</keyword>
<evidence type="ECO:0000313" key="1">
    <source>
        <dbReference type="EMBL" id="CAF1151683.1"/>
    </source>
</evidence>
<protein>
    <submittedName>
        <fullName evidence="1">Uncharacterized protein</fullName>
    </submittedName>
</protein>
<reference evidence="1" key="1">
    <citation type="submission" date="2021-02" db="EMBL/GenBank/DDBJ databases">
        <authorList>
            <person name="Nowell W R."/>
        </authorList>
    </citation>
    <scope>NUCLEOTIDE SEQUENCE</scope>
    <source>
        <strain evidence="1">Ploen Becks lab</strain>
    </source>
</reference>
<proteinExistence type="predicted"/>
<accession>A0A814SVS8</accession>